<evidence type="ECO:0000313" key="3">
    <source>
        <dbReference type="EMBL" id="KAB1438148.1"/>
    </source>
</evidence>
<dbReference type="InterPro" id="IPR000326">
    <property type="entry name" value="PAP2/HPO"/>
</dbReference>
<dbReference type="Proteomes" id="UP000461768">
    <property type="component" value="Unassembled WGS sequence"/>
</dbReference>
<gene>
    <name evidence="3" type="ORF">F7O84_11355</name>
</gene>
<feature type="transmembrane region" description="Helical" evidence="1">
    <location>
        <begin position="20"/>
        <end position="42"/>
    </location>
</feature>
<feature type="transmembrane region" description="Helical" evidence="1">
    <location>
        <begin position="144"/>
        <end position="161"/>
    </location>
</feature>
<keyword evidence="1" id="KW-1133">Transmembrane helix</keyword>
<name>A0A7V7QKR5_9FIRM</name>
<dbReference type="AlphaFoldDB" id="A0A7V7QKR5"/>
<keyword evidence="1" id="KW-0472">Membrane</keyword>
<dbReference type="PANTHER" id="PTHR14969">
    <property type="entry name" value="SPHINGOSINE-1-PHOSPHATE PHOSPHOHYDROLASE"/>
    <property type="match status" value="1"/>
</dbReference>
<dbReference type="EMBL" id="WAGX01000005">
    <property type="protein sequence ID" value="KAB1438148.1"/>
    <property type="molecule type" value="Genomic_DNA"/>
</dbReference>
<feature type="transmembrane region" description="Helical" evidence="1">
    <location>
        <begin position="173"/>
        <end position="190"/>
    </location>
</feature>
<evidence type="ECO:0000313" key="4">
    <source>
        <dbReference type="Proteomes" id="UP000461768"/>
    </source>
</evidence>
<feature type="transmembrane region" description="Helical" evidence="1">
    <location>
        <begin position="117"/>
        <end position="137"/>
    </location>
</feature>
<feature type="transmembrane region" description="Helical" evidence="1">
    <location>
        <begin position="54"/>
        <end position="75"/>
    </location>
</feature>
<dbReference type="OrthoDB" id="9789113at2"/>
<dbReference type="PANTHER" id="PTHR14969:SF13">
    <property type="entry name" value="AT30094P"/>
    <property type="match status" value="1"/>
</dbReference>
<evidence type="ECO:0000259" key="2">
    <source>
        <dbReference type="SMART" id="SM00014"/>
    </source>
</evidence>
<keyword evidence="1" id="KW-0812">Transmembrane</keyword>
<feature type="domain" description="Phosphatidic acid phosphatase type 2/haloperoxidase" evidence="2">
    <location>
        <begin position="50"/>
        <end position="160"/>
    </location>
</feature>
<reference evidence="3 4" key="2">
    <citation type="submission" date="2020-02" db="EMBL/GenBank/DDBJ databases">
        <title>Candidatus Galacturonibacter soehngenii shows hetero-acetogenic catabolism of galacturonic acid but lacks a canonical carbon monoxide dehydrogenase/acetyl-CoA synthase complex.</title>
        <authorList>
            <person name="Diender M."/>
            <person name="Stouten G.R."/>
            <person name="Petersen J.F."/>
            <person name="Nielsen P.H."/>
            <person name="Dueholm M.S."/>
            <person name="Pronk J.T."/>
            <person name="Van Loosdrecht M.C.M."/>
        </authorList>
    </citation>
    <scope>NUCLEOTIDE SEQUENCE [LARGE SCALE GENOMIC DNA]</scope>
    <source>
        <strain evidence="3">GalUA</strain>
    </source>
</reference>
<dbReference type="SMART" id="SM00014">
    <property type="entry name" value="acidPPc"/>
    <property type="match status" value="1"/>
</dbReference>
<proteinExistence type="predicted"/>
<feature type="transmembrane region" description="Helical" evidence="1">
    <location>
        <begin position="233"/>
        <end position="256"/>
    </location>
</feature>
<dbReference type="Pfam" id="PF01569">
    <property type="entry name" value="PAP2"/>
    <property type="match status" value="1"/>
</dbReference>
<comment type="caution">
    <text evidence="3">The sequence shown here is derived from an EMBL/GenBank/DDBJ whole genome shotgun (WGS) entry which is preliminary data.</text>
</comment>
<organism evidence="3 4">
    <name type="scientific">Candidatus Galacturonatibacter soehngenii</name>
    <dbReference type="NCBI Taxonomy" id="2307010"/>
    <lineage>
        <taxon>Bacteria</taxon>
        <taxon>Bacillati</taxon>
        <taxon>Bacillota</taxon>
        <taxon>Clostridia</taxon>
        <taxon>Lachnospirales</taxon>
        <taxon>Lachnospiraceae</taxon>
        <taxon>Candidatus Galacturonatibacter</taxon>
    </lineage>
</organism>
<dbReference type="RefSeq" id="WP_151145078.1">
    <property type="nucleotide sequence ID" value="NZ_WAGX01000005.1"/>
</dbReference>
<dbReference type="InterPro" id="IPR036938">
    <property type="entry name" value="PAP2/HPO_sf"/>
</dbReference>
<dbReference type="Gene3D" id="1.20.144.10">
    <property type="entry name" value="Phosphatidic acid phosphatase type 2/haloperoxidase"/>
    <property type="match status" value="1"/>
</dbReference>
<feature type="transmembrane region" description="Helical" evidence="1">
    <location>
        <begin position="268"/>
        <end position="290"/>
    </location>
</feature>
<evidence type="ECO:0000256" key="1">
    <source>
        <dbReference type="SAM" id="Phobius"/>
    </source>
</evidence>
<reference evidence="3 4" key="1">
    <citation type="submission" date="2019-09" db="EMBL/GenBank/DDBJ databases">
        <authorList>
            <person name="Valk L.C."/>
        </authorList>
    </citation>
    <scope>NUCLEOTIDE SEQUENCE [LARGE SCALE GENOMIC DNA]</scope>
    <source>
        <strain evidence="3">GalUA</strain>
    </source>
</reference>
<keyword evidence="4" id="KW-1185">Reference proteome</keyword>
<protein>
    <submittedName>
        <fullName evidence="3">Phosphatase PAP2 family protein</fullName>
    </submittedName>
</protein>
<dbReference type="SUPFAM" id="SSF48317">
    <property type="entry name" value="Acid phosphatase/Vanadium-dependent haloperoxidase"/>
    <property type="match status" value="1"/>
</dbReference>
<sequence>MDFLRFLADYRTPELTSLFGMFTHLGEEFISITIICFLYWCYDKQMARKICLSYFASGLLVQALKITFCIPRPWILDRSFQPVSSLQDSATGYSFPSGHTQNSTALFGSLAFLSKKTWQRIVFSLIILGVGFSRMYLGYHTPKDVITSLCIALFFVFFINQLHDITSISNKKIALFLSTYSFVILLYALMRKNLSNADLTQFHDCFKAVGAGLGFSLGWYVEPHYINFKEQAVAPFMQAIKLLLGLLLALLLKYGLKALLGTSFTADTLRYFILVCFIMILYPIIIHRYFTQHN</sequence>
<accession>A0A7V7QKR5</accession>